<proteinExistence type="predicted"/>
<accession>A0A8X6WR83</accession>
<evidence type="ECO:0000313" key="1">
    <source>
        <dbReference type="EMBL" id="GFY39770.1"/>
    </source>
</evidence>
<dbReference type="AlphaFoldDB" id="A0A8X6WR83"/>
<name>A0A8X6WR83_9ARAC</name>
<organism evidence="1 2">
    <name type="scientific">Trichonephila inaurata madagascariensis</name>
    <dbReference type="NCBI Taxonomy" id="2747483"/>
    <lineage>
        <taxon>Eukaryota</taxon>
        <taxon>Metazoa</taxon>
        <taxon>Ecdysozoa</taxon>
        <taxon>Arthropoda</taxon>
        <taxon>Chelicerata</taxon>
        <taxon>Arachnida</taxon>
        <taxon>Araneae</taxon>
        <taxon>Araneomorphae</taxon>
        <taxon>Entelegynae</taxon>
        <taxon>Araneoidea</taxon>
        <taxon>Nephilidae</taxon>
        <taxon>Trichonephila</taxon>
        <taxon>Trichonephila inaurata</taxon>
    </lineage>
</organism>
<dbReference type="Proteomes" id="UP000886998">
    <property type="component" value="Unassembled WGS sequence"/>
</dbReference>
<protein>
    <submittedName>
        <fullName evidence="1">Uncharacterized protein</fullName>
    </submittedName>
</protein>
<gene>
    <name evidence="1" type="ORF">TNIN_329161</name>
</gene>
<dbReference type="EMBL" id="BMAV01001528">
    <property type="protein sequence ID" value="GFY39770.1"/>
    <property type="molecule type" value="Genomic_DNA"/>
</dbReference>
<sequence>MKCDESDLNKRKACRDGALTCLLSPSRQLECLYMMGNSSELQHRGWENCPRRLVSVMRTFKRKVYPEFLDNYTLPTGWQLSGGLPFLFQHDRTPTCTARFVQTCSDGVNAQELK</sequence>
<comment type="caution">
    <text evidence="1">The sequence shown here is derived from an EMBL/GenBank/DDBJ whole genome shotgun (WGS) entry which is preliminary data.</text>
</comment>
<evidence type="ECO:0000313" key="2">
    <source>
        <dbReference type="Proteomes" id="UP000886998"/>
    </source>
</evidence>
<keyword evidence="2" id="KW-1185">Reference proteome</keyword>
<reference evidence="1" key="1">
    <citation type="submission" date="2020-08" db="EMBL/GenBank/DDBJ databases">
        <title>Multicomponent nature underlies the extraordinary mechanical properties of spider dragline silk.</title>
        <authorList>
            <person name="Kono N."/>
            <person name="Nakamura H."/>
            <person name="Mori M."/>
            <person name="Yoshida Y."/>
            <person name="Ohtoshi R."/>
            <person name="Malay A.D."/>
            <person name="Moran D.A.P."/>
            <person name="Tomita M."/>
            <person name="Numata K."/>
            <person name="Arakawa K."/>
        </authorList>
    </citation>
    <scope>NUCLEOTIDE SEQUENCE</scope>
</reference>